<evidence type="ECO:0000256" key="7">
    <source>
        <dbReference type="ARBA" id="ARBA00023136"/>
    </source>
</evidence>
<dbReference type="GO" id="GO:1990961">
    <property type="term" value="P:xenobiotic detoxification by transmembrane export across the plasma membrane"/>
    <property type="evidence" value="ECO:0007669"/>
    <property type="project" value="InterPro"/>
</dbReference>
<dbReference type="GO" id="GO:0005886">
    <property type="term" value="C:plasma membrane"/>
    <property type="evidence" value="ECO:0007669"/>
    <property type="project" value="UniProtKB-SubCell"/>
</dbReference>
<feature type="domain" description="Major facilitator superfamily (MFS) profile" evidence="9">
    <location>
        <begin position="7"/>
        <end position="385"/>
    </location>
</feature>
<dbReference type="InterPro" id="IPR036259">
    <property type="entry name" value="MFS_trans_sf"/>
</dbReference>
<sequence length="389" mass="42465">MQHPKLFFVYLALLSMLGFLATDMYLPAFTAMQDYLATSANMVSASLSLFLAGFCCAQLFWGPLSDKIGRRTVLVYGLSVFTLSCLAVVWVTDARVLLVLRFLQACGVCAAAVCWQSLVLDHFLKEKAHKMFAAIMPLVALSPALAPLIGAWLISHFDWQAIFVTLTLISAILLALTFYLLPPARLPSSTKSEHLPYKTLLLQPQFTGNIVIYAACSASFFAWLTGSPFIMGQLGLSPSEIGLSYIPQTVTFLIGGFGCRALLNRFNGEQLLPWLLFAYLVSVSALLAVGLWMTPSLTRLLVPFSVMAMANGAIYPIVVSKALKAFPEHSGKAASVQNFTQLGLCFLYSLWVSSQIEQVISITVIAMASTLILALIGYFTQAQVNKPSR</sequence>
<feature type="transmembrane region" description="Helical" evidence="8">
    <location>
        <begin position="40"/>
        <end position="61"/>
    </location>
</feature>
<dbReference type="Pfam" id="PF07690">
    <property type="entry name" value="MFS_1"/>
    <property type="match status" value="1"/>
</dbReference>
<dbReference type="NCBIfam" id="TIGR00710">
    <property type="entry name" value="efflux_Bcr_CflA"/>
    <property type="match status" value="1"/>
</dbReference>
<evidence type="ECO:0000256" key="2">
    <source>
        <dbReference type="ARBA" id="ARBA00006236"/>
    </source>
</evidence>
<dbReference type="GO" id="GO:0042910">
    <property type="term" value="F:xenobiotic transmembrane transporter activity"/>
    <property type="evidence" value="ECO:0007669"/>
    <property type="project" value="InterPro"/>
</dbReference>
<dbReference type="InterPro" id="IPR020846">
    <property type="entry name" value="MFS_dom"/>
</dbReference>
<evidence type="ECO:0000256" key="5">
    <source>
        <dbReference type="ARBA" id="ARBA00022692"/>
    </source>
</evidence>
<dbReference type="InterPro" id="IPR004812">
    <property type="entry name" value="Efflux_drug-R_Bcr/CmlA"/>
</dbReference>
<evidence type="ECO:0000256" key="1">
    <source>
        <dbReference type="ARBA" id="ARBA00004651"/>
    </source>
</evidence>
<feature type="transmembrane region" description="Helical" evidence="8">
    <location>
        <begin position="132"/>
        <end position="154"/>
    </location>
</feature>
<dbReference type="RefSeq" id="WP_092673911.1">
    <property type="nucleotide sequence ID" value="NZ_FOGC01000003.1"/>
</dbReference>
<gene>
    <name evidence="10" type="ORF">SAMN05216522_103176</name>
</gene>
<feature type="transmembrane region" description="Helical" evidence="8">
    <location>
        <begin position="245"/>
        <end position="263"/>
    </location>
</feature>
<dbReference type="NCBIfam" id="NF008270">
    <property type="entry name" value="PRK11043.1"/>
    <property type="match status" value="1"/>
</dbReference>
<dbReference type="PROSITE" id="PS50850">
    <property type="entry name" value="MFS"/>
    <property type="match status" value="1"/>
</dbReference>
<evidence type="ECO:0000256" key="4">
    <source>
        <dbReference type="ARBA" id="ARBA00022475"/>
    </source>
</evidence>
<comment type="caution">
    <text evidence="8">Lacks conserved residue(s) required for the propagation of feature annotation.</text>
</comment>
<keyword evidence="8" id="KW-0997">Cell inner membrane</keyword>
<name>A0A1H9GE81_9GAMM</name>
<dbReference type="PANTHER" id="PTHR23502:SF162">
    <property type="entry name" value="INNER MEMBRANE TRANSPORT PROTEIN YDHC"/>
    <property type="match status" value="1"/>
</dbReference>
<dbReference type="EMBL" id="FOGC01000003">
    <property type="protein sequence ID" value="SEQ48432.1"/>
    <property type="molecule type" value="Genomic_DNA"/>
</dbReference>
<keyword evidence="3 8" id="KW-0813">Transport</keyword>
<evidence type="ECO:0000256" key="8">
    <source>
        <dbReference type="RuleBase" id="RU365088"/>
    </source>
</evidence>
<dbReference type="SUPFAM" id="SSF103473">
    <property type="entry name" value="MFS general substrate transporter"/>
    <property type="match status" value="1"/>
</dbReference>
<protein>
    <recommendedName>
        <fullName evidence="8">Bcr/CflA family efflux transporter</fullName>
    </recommendedName>
</protein>
<feature type="transmembrane region" description="Helical" evidence="8">
    <location>
        <begin position="206"/>
        <end position="225"/>
    </location>
</feature>
<feature type="transmembrane region" description="Helical" evidence="8">
    <location>
        <begin position="98"/>
        <end position="120"/>
    </location>
</feature>
<feature type="transmembrane region" description="Helical" evidence="8">
    <location>
        <begin position="300"/>
        <end position="323"/>
    </location>
</feature>
<keyword evidence="6 8" id="KW-1133">Transmembrane helix</keyword>
<comment type="subcellular location">
    <subcellularLocation>
        <location evidence="8">Cell inner membrane</location>
        <topology evidence="8">Multi-pass membrane protein</topology>
    </subcellularLocation>
    <subcellularLocation>
        <location evidence="1">Cell membrane</location>
        <topology evidence="1">Multi-pass membrane protein</topology>
    </subcellularLocation>
</comment>
<keyword evidence="4" id="KW-1003">Cell membrane</keyword>
<dbReference type="FunFam" id="1.20.1720.10:FF:000005">
    <property type="entry name" value="Bcr/CflA family efflux transporter"/>
    <property type="match status" value="1"/>
</dbReference>
<accession>A0A1H9GE81</accession>
<dbReference type="Proteomes" id="UP000242515">
    <property type="component" value="Unassembled WGS sequence"/>
</dbReference>
<evidence type="ECO:0000259" key="9">
    <source>
        <dbReference type="PROSITE" id="PS50850"/>
    </source>
</evidence>
<feature type="transmembrane region" description="Helical" evidence="8">
    <location>
        <begin position="160"/>
        <end position="181"/>
    </location>
</feature>
<comment type="similarity">
    <text evidence="2 8">Belongs to the major facilitator superfamily. Bcr/CmlA family.</text>
</comment>
<keyword evidence="5 8" id="KW-0812">Transmembrane</keyword>
<dbReference type="InterPro" id="IPR011701">
    <property type="entry name" value="MFS"/>
</dbReference>
<evidence type="ECO:0000313" key="10">
    <source>
        <dbReference type="EMBL" id="SEQ48432.1"/>
    </source>
</evidence>
<keyword evidence="11" id="KW-1185">Reference proteome</keyword>
<dbReference type="STRING" id="988801.SAMN05216522_103176"/>
<feature type="transmembrane region" description="Helical" evidence="8">
    <location>
        <begin position="73"/>
        <end position="92"/>
    </location>
</feature>
<organism evidence="10 11">
    <name type="scientific">Rosenbergiella nectarea</name>
    <dbReference type="NCBI Taxonomy" id="988801"/>
    <lineage>
        <taxon>Bacteria</taxon>
        <taxon>Pseudomonadati</taxon>
        <taxon>Pseudomonadota</taxon>
        <taxon>Gammaproteobacteria</taxon>
        <taxon>Enterobacterales</taxon>
        <taxon>Erwiniaceae</taxon>
        <taxon>Rosenbergiella</taxon>
    </lineage>
</organism>
<dbReference type="OrthoDB" id="9814303at2"/>
<feature type="transmembrane region" description="Helical" evidence="8">
    <location>
        <begin position="275"/>
        <end position="294"/>
    </location>
</feature>
<feature type="transmembrane region" description="Helical" evidence="8">
    <location>
        <begin position="359"/>
        <end position="379"/>
    </location>
</feature>
<dbReference type="CDD" id="cd17320">
    <property type="entry name" value="MFS_MdfA_MDR_like"/>
    <property type="match status" value="1"/>
</dbReference>
<evidence type="ECO:0000256" key="3">
    <source>
        <dbReference type="ARBA" id="ARBA00022448"/>
    </source>
</evidence>
<keyword evidence="7 8" id="KW-0472">Membrane</keyword>
<evidence type="ECO:0000256" key="6">
    <source>
        <dbReference type="ARBA" id="ARBA00022989"/>
    </source>
</evidence>
<dbReference type="Gene3D" id="1.20.1720.10">
    <property type="entry name" value="Multidrug resistance protein D"/>
    <property type="match status" value="1"/>
</dbReference>
<feature type="transmembrane region" description="Helical" evidence="8">
    <location>
        <begin position="7"/>
        <end position="28"/>
    </location>
</feature>
<proteinExistence type="inferred from homology"/>
<evidence type="ECO:0000313" key="11">
    <source>
        <dbReference type="Proteomes" id="UP000242515"/>
    </source>
</evidence>
<dbReference type="PANTHER" id="PTHR23502">
    <property type="entry name" value="MAJOR FACILITATOR SUPERFAMILY"/>
    <property type="match status" value="1"/>
</dbReference>
<dbReference type="AlphaFoldDB" id="A0A1H9GE81"/>
<reference evidence="11" key="1">
    <citation type="submission" date="2016-10" db="EMBL/GenBank/DDBJ databases">
        <authorList>
            <person name="Varghese N."/>
            <person name="Submissions S."/>
        </authorList>
    </citation>
    <scope>NUCLEOTIDE SEQUENCE [LARGE SCALE GENOMIC DNA]</scope>
    <source>
        <strain evidence="11">8N4</strain>
    </source>
</reference>